<dbReference type="Pfam" id="PF14392">
    <property type="entry name" value="zf-CCHC_4"/>
    <property type="match status" value="1"/>
</dbReference>
<evidence type="ECO:0000256" key="2">
    <source>
        <dbReference type="SAM" id="MobiDB-lite"/>
    </source>
</evidence>
<dbReference type="InterPro" id="IPR036691">
    <property type="entry name" value="Endo/exonu/phosph_ase_sf"/>
</dbReference>
<feature type="region of interest" description="Disordered" evidence="2">
    <location>
        <begin position="336"/>
        <end position="398"/>
    </location>
</feature>
<dbReference type="Pfam" id="PF03372">
    <property type="entry name" value="Exo_endo_phos"/>
    <property type="match status" value="1"/>
</dbReference>
<feature type="compositionally biased region" description="Basic and acidic residues" evidence="2">
    <location>
        <begin position="346"/>
        <end position="359"/>
    </location>
</feature>
<dbReference type="PANTHER" id="PTHR33710:SF62">
    <property type="entry name" value="DUF4283 DOMAIN PROTEIN"/>
    <property type="match status" value="1"/>
</dbReference>
<evidence type="ECO:0000313" key="5">
    <source>
        <dbReference type="Proteomes" id="UP001358586"/>
    </source>
</evidence>
<evidence type="ECO:0000259" key="3">
    <source>
        <dbReference type="PROSITE" id="PS50158"/>
    </source>
</evidence>
<dbReference type="EMBL" id="JARKNE010000001">
    <property type="protein sequence ID" value="KAK5844501.1"/>
    <property type="molecule type" value="Genomic_DNA"/>
</dbReference>
<dbReference type="Gene3D" id="3.60.10.10">
    <property type="entry name" value="Endonuclease/exonuclease/phosphatase"/>
    <property type="match status" value="1"/>
</dbReference>
<accession>A0ABR0QZ00</accession>
<proteinExistence type="predicted"/>
<dbReference type="InterPro" id="IPR001878">
    <property type="entry name" value="Znf_CCHC"/>
</dbReference>
<evidence type="ECO:0000313" key="4">
    <source>
        <dbReference type="EMBL" id="KAK5844501.1"/>
    </source>
</evidence>
<dbReference type="InterPro" id="IPR005135">
    <property type="entry name" value="Endo/exonuclease/phosphatase"/>
</dbReference>
<name>A0ABR0QZ00_GOSAR</name>
<feature type="compositionally biased region" description="Polar residues" evidence="2">
    <location>
        <begin position="360"/>
        <end position="369"/>
    </location>
</feature>
<gene>
    <name evidence="4" type="ORF">PVK06_000641</name>
</gene>
<dbReference type="Proteomes" id="UP001358586">
    <property type="component" value="Chromosome 1"/>
</dbReference>
<keyword evidence="5" id="KW-1185">Reference proteome</keyword>
<keyword evidence="1" id="KW-0863">Zinc-finger</keyword>
<reference evidence="4 5" key="1">
    <citation type="submission" date="2023-03" db="EMBL/GenBank/DDBJ databases">
        <title>WGS of Gossypium arboreum.</title>
        <authorList>
            <person name="Yu D."/>
        </authorList>
    </citation>
    <scope>NUCLEOTIDE SEQUENCE [LARGE SCALE GENOMIC DNA]</scope>
    <source>
        <tissue evidence="4">Leaf</tissue>
    </source>
</reference>
<keyword evidence="1" id="KW-0862">Zinc</keyword>
<sequence>MEENGGPVREKRDEISLLADELIQLSVKGSLVVPNEKPTLICSLWTKKAYNSESFKAQMKSIWKTKRKFEIQLAGQNLFLIVFDLEDDLEAIMEGRPWLFRKSLVLFDRLTKSMKRNQIRLHSSPFWIKLAGCSPEFDKKDLLHAIGVTFGGVIRSKIARELCRLKINLDVQKPLRRGIFVSIDDKNTSWISFKYEKLPVFCFGCGRMGHNLHDCVDLDPAAKNRISVDPPYSLALKAESNQIGKESLEFNLLSKKKVSQRSYVGDTEVLSGNGNISGKENSLNSKSINALKLEDVLETVKRQEEDPNIQETGELCESQHTLGIVSMSDKKSSWRRIVPKSLPLKTQEDSIMGKRKYPESDSSNSSTRIPNADGTKRIKHDAANGQAENPVDESGGKLQQDDMQKFYESAACRPNAMKNICWNVRGLGSPRAVRRLRHLLKQHNPQMVFLMETKVDKKRMEKVRRSCGFLNGIDVEADGSHGGLSLAWKGEIMVQLRSFSISHIDVMITELNGHEDWRFTGFYGSPYLNNKNYSWNLLKKLGEEQTYPWLVCGDFNAILYAFEKKGGLPAEQKRIEAFREVLEDCQLMDIGYSGAWFTWERGNLPETNIRERLDRRVANEKWMNLFPSGGIPHLPYSMSDHCPLLLNTISENSHVVSYNFKFEAWWTMEESFEQEVKNSWESSTGSLKEKLEGLQACLKKWESTIKKDRASLRKKLTNELDLLMNRERDDETMEKIIDAKIHLNLEIDKHERLELEGGKETLDSLEISEAATLFFQKLFTSNGIGDLSHLLMGIKKNIYHDLNIKLSSPFTAEEIKIALHGMGSTKAPGHDGFPALFFQRYWHIVGKDVENFCLGILNSDQNFGGFNQTDIVLIPKVPNLKTLAHYRPISLFTVIYKMVAKAIANRLQDVIGRCIDQAQSAFVPGRLISDNVLLAYEILHTFRQKRTGKKRDTWQ</sequence>
<protein>
    <recommendedName>
        <fullName evidence="3">CCHC-type domain-containing protein</fullName>
    </recommendedName>
</protein>
<organism evidence="4 5">
    <name type="scientific">Gossypium arboreum</name>
    <name type="common">Tree cotton</name>
    <name type="synonym">Gossypium nanking</name>
    <dbReference type="NCBI Taxonomy" id="29729"/>
    <lineage>
        <taxon>Eukaryota</taxon>
        <taxon>Viridiplantae</taxon>
        <taxon>Streptophyta</taxon>
        <taxon>Embryophyta</taxon>
        <taxon>Tracheophyta</taxon>
        <taxon>Spermatophyta</taxon>
        <taxon>Magnoliopsida</taxon>
        <taxon>eudicotyledons</taxon>
        <taxon>Gunneridae</taxon>
        <taxon>Pentapetalae</taxon>
        <taxon>rosids</taxon>
        <taxon>malvids</taxon>
        <taxon>Malvales</taxon>
        <taxon>Malvaceae</taxon>
        <taxon>Malvoideae</taxon>
        <taxon>Gossypium</taxon>
    </lineage>
</organism>
<dbReference type="PROSITE" id="PS50158">
    <property type="entry name" value="ZF_CCHC"/>
    <property type="match status" value="1"/>
</dbReference>
<dbReference type="PANTHER" id="PTHR33710">
    <property type="entry name" value="BNAC02G09200D PROTEIN"/>
    <property type="match status" value="1"/>
</dbReference>
<evidence type="ECO:0000256" key="1">
    <source>
        <dbReference type="PROSITE-ProRule" id="PRU00047"/>
    </source>
</evidence>
<comment type="caution">
    <text evidence="4">The sequence shown here is derived from an EMBL/GenBank/DDBJ whole genome shotgun (WGS) entry which is preliminary data.</text>
</comment>
<dbReference type="InterPro" id="IPR025558">
    <property type="entry name" value="DUF4283"/>
</dbReference>
<dbReference type="SUPFAM" id="SSF56219">
    <property type="entry name" value="DNase I-like"/>
    <property type="match status" value="1"/>
</dbReference>
<dbReference type="Pfam" id="PF14111">
    <property type="entry name" value="DUF4283"/>
    <property type="match status" value="1"/>
</dbReference>
<feature type="domain" description="CCHC-type" evidence="3">
    <location>
        <begin position="202"/>
        <end position="215"/>
    </location>
</feature>
<keyword evidence="1" id="KW-0479">Metal-binding</keyword>
<dbReference type="InterPro" id="IPR025836">
    <property type="entry name" value="Zn_knuckle_CX2CX4HX4C"/>
</dbReference>